<dbReference type="InterPro" id="IPR050629">
    <property type="entry name" value="STE20/SPS1-PAK"/>
</dbReference>
<proteinExistence type="inferred from homology"/>
<comment type="similarity">
    <text evidence="1">Belongs to the protein kinase superfamily. STE Ser/Thr protein kinase family. STE20 subfamily.</text>
</comment>
<dbReference type="Gene3D" id="1.10.510.10">
    <property type="entry name" value="Transferase(Phosphotransferase) domain 1"/>
    <property type="match status" value="1"/>
</dbReference>
<accession>A0A4V2JVL5</accession>
<keyword evidence="3" id="KW-0808">Transferase</keyword>
<evidence type="ECO:0000313" key="11">
    <source>
        <dbReference type="Proteomes" id="UP000292362"/>
    </source>
</evidence>
<dbReference type="VEuPathDB" id="MicrosporidiaDB:CWI37_0120p0010"/>
<evidence type="ECO:0000259" key="9">
    <source>
        <dbReference type="PROSITE" id="PS50011"/>
    </source>
</evidence>
<evidence type="ECO:0000256" key="8">
    <source>
        <dbReference type="ARBA" id="ARBA00048679"/>
    </source>
</evidence>
<protein>
    <submittedName>
        <fullName evidence="10">Protein kinase</fullName>
    </submittedName>
</protein>
<evidence type="ECO:0000256" key="6">
    <source>
        <dbReference type="ARBA" id="ARBA00022840"/>
    </source>
</evidence>
<dbReference type="SMART" id="SM00220">
    <property type="entry name" value="S_TKc"/>
    <property type="match status" value="1"/>
</dbReference>
<reference evidence="10 11" key="1">
    <citation type="submission" date="2017-12" db="EMBL/GenBank/DDBJ databases">
        <authorList>
            <person name="Pombert J.-F."/>
            <person name="Haag K.L."/>
            <person name="Ebert D."/>
        </authorList>
    </citation>
    <scope>NUCLEOTIDE SEQUENCE [LARGE SCALE GENOMIC DNA]</scope>
    <source>
        <strain evidence="10">FI-OER-3-3</strain>
    </source>
</reference>
<comment type="catalytic activity">
    <reaction evidence="7">
        <text>L-threonyl-[protein] + ATP = O-phospho-L-threonyl-[protein] + ADP + H(+)</text>
        <dbReference type="Rhea" id="RHEA:46608"/>
        <dbReference type="Rhea" id="RHEA-COMP:11060"/>
        <dbReference type="Rhea" id="RHEA-COMP:11605"/>
        <dbReference type="ChEBI" id="CHEBI:15378"/>
        <dbReference type="ChEBI" id="CHEBI:30013"/>
        <dbReference type="ChEBI" id="CHEBI:30616"/>
        <dbReference type="ChEBI" id="CHEBI:61977"/>
        <dbReference type="ChEBI" id="CHEBI:456216"/>
        <dbReference type="EC" id="2.7.11.1"/>
    </reaction>
</comment>
<keyword evidence="5 10" id="KW-0418">Kinase</keyword>
<name>A0A4V2JVL5_9MICR</name>
<gene>
    <name evidence="10" type="ORF">CWI37_0120p0010</name>
</gene>
<dbReference type="PROSITE" id="PS50011">
    <property type="entry name" value="PROTEIN_KINASE_DOM"/>
    <property type="match status" value="1"/>
</dbReference>
<comment type="caution">
    <text evidence="10">The sequence shown here is derived from an EMBL/GenBank/DDBJ whole genome shotgun (WGS) entry which is preliminary data.</text>
</comment>
<keyword evidence="4" id="KW-0547">Nucleotide-binding</keyword>
<evidence type="ECO:0000256" key="7">
    <source>
        <dbReference type="ARBA" id="ARBA00047899"/>
    </source>
</evidence>
<dbReference type="PANTHER" id="PTHR48012">
    <property type="entry name" value="STERILE20-LIKE KINASE, ISOFORM B-RELATED"/>
    <property type="match status" value="1"/>
</dbReference>
<dbReference type="Pfam" id="PF00069">
    <property type="entry name" value="Pkinase"/>
    <property type="match status" value="1"/>
</dbReference>
<dbReference type="GO" id="GO:0004674">
    <property type="term" value="F:protein serine/threonine kinase activity"/>
    <property type="evidence" value="ECO:0007669"/>
    <property type="project" value="UniProtKB-KW"/>
</dbReference>
<evidence type="ECO:0000256" key="4">
    <source>
        <dbReference type="ARBA" id="ARBA00022741"/>
    </source>
</evidence>
<evidence type="ECO:0000256" key="3">
    <source>
        <dbReference type="ARBA" id="ARBA00022679"/>
    </source>
</evidence>
<dbReference type="InterPro" id="IPR000719">
    <property type="entry name" value="Prot_kinase_dom"/>
</dbReference>
<evidence type="ECO:0000256" key="1">
    <source>
        <dbReference type="ARBA" id="ARBA00008874"/>
    </source>
</evidence>
<dbReference type="GO" id="GO:0005524">
    <property type="term" value="F:ATP binding"/>
    <property type="evidence" value="ECO:0007669"/>
    <property type="project" value="UniProtKB-KW"/>
</dbReference>
<evidence type="ECO:0000256" key="2">
    <source>
        <dbReference type="ARBA" id="ARBA00022527"/>
    </source>
</evidence>
<sequence length="408" mass="48365">MNFNRLCLFIYLYIPNFLYATFTNILPKDGEERRRDINFTLLSLEIIANYPYKNIEYLASGGYSYIFKATDVFNGETVVIKIPKSEKDQISLPTEKEFLDNCDHPNIIKCNREIEINNKSCLVLPFYEDTLESVFLNDSLDDNDIRFILKQILDALKHLHSKGKIHNDIKRNNILLKDKKFVKIIDFGLSCRTNELIHIFEGYDSNEIEKIPDFYSPEMKRNEPLNEKSDMWSLGYIVKYLKQKIRWISLYEEMFKSSDYSNFVSCFLNNEAEKRISASTALMSNFFEGFYEFMYCFCKIKDQSFSTPGYTFFKLKNRLHINYYEYNIIIYCGCSIEAKNFCSEKIVQAKTKDISFFNSDNSQYFNFGVHCTYMIKINSAYYLLCELNVFELENLSRIFKYFIENILK</sequence>
<dbReference type="GO" id="GO:0005737">
    <property type="term" value="C:cytoplasm"/>
    <property type="evidence" value="ECO:0007669"/>
    <property type="project" value="TreeGrafter"/>
</dbReference>
<dbReference type="CDD" id="cd00180">
    <property type="entry name" value="PKc"/>
    <property type="match status" value="1"/>
</dbReference>
<feature type="domain" description="Protein kinase" evidence="9">
    <location>
        <begin position="52"/>
        <end position="287"/>
    </location>
</feature>
<dbReference type="InterPro" id="IPR011009">
    <property type="entry name" value="Kinase-like_dom_sf"/>
</dbReference>
<dbReference type="SUPFAM" id="SSF56112">
    <property type="entry name" value="Protein kinase-like (PK-like)"/>
    <property type="match status" value="1"/>
</dbReference>
<comment type="catalytic activity">
    <reaction evidence="8">
        <text>L-seryl-[protein] + ATP = O-phospho-L-seryl-[protein] + ADP + H(+)</text>
        <dbReference type="Rhea" id="RHEA:17989"/>
        <dbReference type="Rhea" id="RHEA-COMP:9863"/>
        <dbReference type="Rhea" id="RHEA-COMP:11604"/>
        <dbReference type="ChEBI" id="CHEBI:15378"/>
        <dbReference type="ChEBI" id="CHEBI:29999"/>
        <dbReference type="ChEBI" id="CHEBI:30616"/>
        <dbReference type="ChEBI" id="CHEBI:83421"/>
        <dbReference type="ChEBI" id="CHEBI:456216"/>
        <dbReference type="EC" id="2.7.11.1"/>
    </reaction>
</comment>
<evidence type="ECO:0000256" key="5">
    <source>
        <dbReference type="ARBA" id="ARBA00022777"/>
    </source>
</evidence>
<keyword evidence="6" id="KW-0067">ATP-binding</keyword>
<organism evidence="10 11">
    <name type="scientific">Hamiltosporidium tvaerminnensis</name>
    <dbReference type="NCBI Taxonomy" id="1176355"/>
    <lineage>
        <taxon>Eukaryota</taxon>
        <taxon>Fungi</taxon>
        <taxon>Fungi incertae sedis</taxon>
        <taxon>Microsporidia</taxon>
        <taxon>Dubosqiidae</taxon>
        <taxon>Hamiltosporidium</taxon>
    </lineage>
</organism>
<evidence type="ECO:0000313" key="10">
    <source>
        <dbReference type="EMBL" id="TBU04552.1"/>
    </source>
</evidence>
<dbReference type="Proteomes" id="UP000292362">
    <property type="component" value="Unassembled WGS sequence"/>
</dbReference>
<dbReference type="AlphaFoldDB" id="A0A4V2JVL5"/>
<dbReference type="PANTHER" id="PTHR48012:SF10">
    <property type="entry name" value="FI20177P1"/>
    <property type="match status" value="1"/>
</dbReference>
<keyword evidence="2" id="KW-0723">Serine/threonine-protein kinase</keyword>
<dbReference type="EMBL" id="PITJ01000120">
    <property type="protein sequence ID" value="TBU04552.1"/>
    <property type="molecule type" value="Genomic_DNA"/>
</dbReference>